<reference evidence="2" key="1">
    <citation type="submission" date="2024-06" db="EMBL/GenBank/DDBJ databases">
        <title>The genome sequences of Kitasatospora sp. strain HUAS MG31.</title>
        <authorList>
            <person name="Mo P."/>
        </authorList>
    </citation>
    <scope>NUCLEOTIDE SEQUENCE</scope>
    <source>
        <strain evidence="2">HUAS MG31</strain>
    </source>
</reference>
<accession>A0AAU8K781</accession>
<organism evidence="2">
    <name type="scientific">Kitasatospora camelliae</name>
    <dbReference type="NCBI Taxonomy" id="3156397"/>
    <lineage>
        <taxon>Bacteria</taxon>
        <taxon>Bacillati</taxon>
        <taxon>Actinomycetota</taxon>
        <taxon>Actinomycetes</taxon>
        <taxon>Kitasatosporales</taxon>
        <taxon>Streptomycetaceae</taxon>
        <taxon>Kitasatospora</taxon>
    </lineage>
</organism>
<dbReference type="CDD" id="cd02440">
    <property type="entry name" value="AdoMet_MTases"/>
    <property type="match status" value="1"/>
</dbReference>
<sequence length="220" mass="24040">MPRSRVTALDRSPQLLRRLREAAERRGTADRLGTVETDLDAPWPDLGPSADLAWASASLHHLADPDGTLRRTFAALRPGGLLAVVEPDGLPRFLPADLGTGRPGLEDRCRALTAPRTAEAALHPAADWAPALERAGFTVEAEQRYAPRPPRPLPDSVGRYAHAVLTRLRAALDGRLDPEDTEVLDLLLDPSDPEGVLSRQDLDFRTERTLWVARRPPVSG</sequence>
<dbReference type="KEGG" id="kcm:ABWK59_03890"/>
<dbReference type="GO" id="GO:0008168">
    <property type="term" value="F:methyltransferase activity"/>
    <property type="evidence" value="ECO:0007669"/>
    <property type="project" value="UniProtKB-KW"/>
</dbReference>
<keyword evidence="2" id="KW-0808">Transferase</keyword>
<dbReference type="Gene3D" id="3.40.50.150">
    <property type="entry name" value="Vaccinia Virus protein VP39"/>
    <property type="match status" value="1"/>
</dbReference>
<proteinExistence type="predicted"/>
<dbReference type="InterPro" id="IPR013217">
    <property type="entry name" value="Methyltransf_12"/>
</dbReference>
<dbReference type="RefSeq" id="WP_354644818.1">
    <property type="nucleotide sequence ID" value="NZ_CP159872.1"/>
</dbReference>
<dbReference type="EMBL" id="CP159872">
    <property type="protein sequence ID" value="XCM83878.1"/>
    <property type="molecule type" value="Genomic_DNA"/>
</dbReference>
<dbReference type="AlphaFoldDB" id="A0AAU8K781"/>
<dbReference type="GO" id="GO:0032259">
    <property type="term" value="P:methylation"/>
    <property type="evidence" value="ECO:0007669"/>
    <property type="project" value="UniProtKB-KW"/>
</dbReference>
<evidence type="ECO:0000259" key="1">
    <source>
        <dbReference type="Pfam" id="PF08242"/>
    </source>
</evidence>
<gene>
    <name evidence="2" type="ORF">ABWK59_03890</name>
</gene>
<name>A0AAU8K781_9ACTN</name>
<dbReference type="SUPFAM" id="SSF53335">
    <property type="entry name" value="S-adenosyl-L-methionine-dependent methyltransferases"/>
    <property type="match status" value="1"/>
</dbReference>
<evidence type="ECO:0000313" key="2">
    <source>
        <dbReference type="EMBL" id="XCM83878.1"/>
    </source>
</evidence>
<dbReference type="PANTHER" id="PTHR43861:SF1">
    <property type="entry name" value="TRANS-ACONITATE 2-METHYLTRANSFERASE"/>
    <property type="match status" value="1"/>
</dbReference>
<dbReference type="PANTHER" id="PTHR43861">
    <property type="entry name" value="TRANS-ACONITATE 2-METHYLTRANSFERASE-RELATED"/>
    <property type="match status" value="1"/>
</dbReference>
<keyword evidence="2" id="KW-0489">Methyltransferase</keyword>
<dbReference type="InterPro" id="IPR029063">
    <property type="entry name" value="SAM-dependent_MTases_sf"/>
</dbReference>
<protein>
    <submittedName>
        <fullName evidence="2">Class I SAM-dependent methyltransferase</fullName>
    </submittedName>
</protein>
<feature type="domain" description="Methyltransferase type 12" evidence="1">
    <location>
        <begin position="2"/>
        <end position="82"/>
    </location>
</feature>
<dbReference type="GO" id="GO:0017000">
    <property type="term" value="P:antibiotic biosynthetic process"/>
    <property type="evidence" value="ECO:0007669"/>
    <property type="project" value="UniProtKB-ARBA"/>
</dbReference>
<dbReference type="Pfam" id="PF08242">
    <property type="entry name" value="Methyltransf_12"/>
    <property type="match status" value="1"/>
</dbReference>